<reference evidence="17" key="1">
    <citation type="submission" date="2017-03" db="EMBL/GenBank/DDBJ databases">
        <title>Complete genome sequence of Bos taurus papillomavirus type 1 isolated in Morocco.</title>
        <authorList>
            <person name="Regnard G.L."/>
            <person name="Matiso A."/>
            <person name="Hitzeroth I.I."/>
            <person name="Rybicki E.P."/>
        </authorList>
    </citation>
    <scope>NUCLEOTIDE SEQUENCE</scope>
    <source>
        <strain evidence="17">PP002 A Inner</strain>
    </source>
</reference>
<dbReference type="EMBL" id="MF045489">
    <property type="protein sequence ID" value="ASA69635.1"/>
    <property type="molecule type" value="Genomic_DNA"/>
</dbReference>
<keyword evidence="3 15" id="KW-0167">Capsid protein</keyword>
<evidence type="ECO:0000313" key="17">
    <source>
        <dbReference type="EMBL" id="ARO77072.1"/>
    </source>
</evidence>
<comment type="subunit">
    <text evidence="15">Interacts with major capsid protein L1. Interacts with E2; this interaction inhibits E2 transcriptional activity but not the DNA replication function E2. Interacts with host HSPA8; this interaction is required for L2 nuclear translocation. Interacts with host importins KPNB2 and KPNB3. Forms a complex with importin alpha2-beta1 heterodimers via interaction with the importin alpha2 adapter. Interacts with host DYNLT1; this interaction is essential for virus intracellular transport during entry. Interacts (via C-terminus) with host retromer subunits VPS35 AND VPS29.</text>
</comment>
<dbReference type="GO" id="GO:0046718">
    <property type="term" value="P:symbiont entry into host cell"/>
    <property type="evidence" value="ECO:0007669"/>
    <property type="project" value="UniProtKB-KW"/>
</dbReference>
<evidence type="ECO:0000256" key="14">
    <source>
        <dbReference type="ARBA" id="ARBA00023296"/>
    </source>
</evidence>
<dbReference type="GO" id="GO:0042025">
    <property type="term" value="C:host cell nucleus"/>
    <property type="evidence" value="ECO:0007669"/>
    <property type="project" value="UniProtKB-SubCell"/>
</dbReference>
<comment type="caution">
    <text evidence="15">Lacks conserved residue(s) required for the propagation of feature annotation.</text>
</comment>
<keyword evidence="4 15" id="KW-1048">Host nucleus</keyword>
<keyword evidence="10" id="KW-1039">Host endosome</keyword>
<evidence type="ECO:0000256" key="6">
    <source>
        <dbReference type="ARBA" id="ARBA00022812"/>
    </source>
</evidence>
<evidence type="ECO:0000313" key="18">
    <source>
        <dbReference type="EMBL" id="ASA69635.1"/>
    </source>
</evidence>
<evidence type="ECO:0000256" key="11">
    <source>
        <dbReference type="ARBA" id="ARBA00023120"/>
    </source>
</evidence>
<keyword evidence="5 15" id="KW-0945">Host-virus interaction</keyword>
<evidence type="ECO:0000256" key="10">
    <source>
        <dbReference type="ARBA" id="ARBA00023046"/>
    </source>
</evidence>
<evidence type="ECO:0000256" key="12">
    <source>
        <dbReference type="ARBA" id="ARBA00023125"/>
    </source>
</evidence>
<comment type="function">
    <text evidence="15">Minor protein of the capsid that localizes along the inner surface of the virion, within the central cavities beneath the L1 pentamers. Plays a role in capsid stabilization through interaction with the major capsid protein L1. Once the virion enters the host cell, L2 escorts the genomic DNA into the nucleus by promoting escape from the endosomal compartments and traffic through the host Golgi network. Mechanistically, the C-terminus of L2 possesses a cell-penetrating peptide that protudes from the host endosome, interacts with host cytoplasmic retromer cargo and thereby mediates the capsid delivery to the host trans-Golgi network. Plays a role through its interaction with host dynein in the intracellular microtubule-dependent transport of viral capsid toward the nucleus. Mediates the viral genome import into the nucleus through binding to host importins. Once within the nucleus, L2 localizes viral genomes to host PML bodies in order to activate early gene expression for establishment of infection. Later on, promotes late gene expression by interacting with the viral E2 protein and by inhibiting its transcriptional activation functions. During virion assembly, encapsidates the genome by direct interaction with the viral DNA.</text>
</comment>
<keyword evidence="9 15" id="KW-1177">Microtubular inwards viral transport</keyword>
<dbReference type="GO" id="GO:0019028">
    <property type="term" value="C:viral capsid"/>
    <property type="evidence" value="ECO:0007669"/>
    <property type="project" value="UniProtKB-UniRule"/>
</dbReference>
<keyword evidence="7 15" id="KW-0946">Virion</keyword>
<protein>
    <recommendedName>
        <fullName evidence="15">Minor capsid protein L2</fullName>
    </recommendedName>
</protein>
<organism evidence="17">
    <name type="scientific">Bovine papillomavirus type 1</name>
    <dbReference type="NCBI Taxonomy" id="337052"/>
    <lineage>
        <taxon>Viruses</taxon>
        <taxon>Monodnaviria</taxon>
        <taxon>Shotokuvirae</taxon>
        <taxon>Cossaviricota</taxon>
        <taxon>Papovaviricetes</taxon>
        <taxon>Zurhausenvirales</taxon>
        <taxon>Papillomaviridae</taxon>
        <taxon>Firstpapillomavirinae</taxon>
        <taxon>Deltapapillomavirus</taxon>
    </lineage>
</organism>
<keyword evidence="12 15" id="KW-0238">DNA-binding</keyword>
<evidence type="ECO:0000256" key="1">
    <source>
        <dbReference type="ARBA" id="ARBA00022524"/>
    </source>
</evidence>
<dbReference type="GO" id="GO:0075732">
    <property type="term" value="P:viral penetration into host nucleus"/>
    <property type="evidence" value="ECO:0007669"/>
    <property type="project" value="UniProtKB-KW"/>
</dbReference>
<dbReference type="InterPro" id="IPR000784">
    <property type="entry name" value="Late_L2"/>
</dbReference>
<comment type="PTM">
    <text evidence="15">Highly phosphorylated.</text>
</comment>
<evidence type="ECO:0000256" key="9">
    <source>
        <dbReference type="ARBA" id="ARBA00022952"/>
    </source>
</evidence>
<name>A0A1W6S8R7_BPV1</name>
<evidence type="ECO:0000256" key="2">
    <source>
        <dbReference type="ARBA" id="ARBA00022553"/>
    </source>
</evidence>
<evidence type="ECO:0000256" key="5">
    <source>
        <dbReference type="ARBA" id="ARBA00022581"/>
    </source>
</evidence>
<comment type="similarity">
    <text evidence="15">Belongs to the papillomaviridae L2 protein family.</text>
</comment>
<evidence type="ECO:0000313" key="19">
    <source>
        <dbReference type="EMBL" id="ATX74955.1"/>
    </source>
</evidence>
<evidence type="ECO:0000256" key="15">
    <source>
        <dbReference type="HAMAP-Rule" id="MF_04003"/>
    </source>
</evidence>
<accession>A0A1W6S8R7</accession>
<evidence type="ECO:0000256" key="8">
    <source>
        <dbReference type="ARBA" id="ARBA00022921"/>
    </source>
</evidence>
<keyword evidence="6" id="KW-1040">Host Golgi apparatus</keyword>
<gene>
    <name evidence="15 19" type="primary">L2</name>
</gene>
<dbReference type="GO" id="GO:0075521">
    <property type="term" value="P:microtubule-dependent intracellular transport of viral material towards nucleus"/>
    <property type="evidence" value="ECO:0007669"/>
    <property type="project" value="UniProtKB-UniRule"/>
</dbReference>
<feature type="disulfide bond" evidence="15">
    <location>
        <begin position="19"/>
        <end position="25"/>
    </location>
</feature>
<keyword evidence="2 15" id="KW-0597">Phosphoprotein</keyword>
<dbReference type="GO" id="GO:0043657">
    <property type="term" value="C:host cell"/>
    <property type="evidence" value="ECO:0007669"/>
    <property type="project" value="GOC"/>
</dbReference>
<feature type="region of interest" description="Disordered" evidence="16">
    <location>
        <begin position="401"/>
        <end position="429"/>
    </location>
</feature>
<keyword evidence="1 15" id="KW-1163">Viral penetration into host nucleus</keyword>
<dbReference type="GO" id="GO:0003677">
    <property type="term" value="F:DNA binding"/>
    <property type="evidence" value="ECO:0007669"/>
    <property type="project" value="UniProtKB-UniRule"/>
</dbReference>
<evidence type="ECO:0000256" key="3">
    <source>
        <dbReference type="ARBA" id="ARBA00022561"/>
    </source>
</evidence>
<proteinExistence type="inferred from homology"/>
<sequence length="469" mass="49987">MSARKRVKRASAYDLYRTCKQAGTCPPDVIPKVEGDTIADKILKFGGLAIYLGGLGIGTWSTGKVAAGGSPRYTPLRTAGSTSSLASIGSRAVTAGTRPSIGAGIPLDTLETLGALRPGVYEDTVLPEAPAIVTPDAVPADSGLDALSIGTDSSTETLITLLEPEGPEDIAVLELQPLDRPTWQVSNAVHQSSAYHAPLQLQSSIAETSGLENIFVGGSGLGDTGGENIELTYFGSPRTSTPRSIASKSRGILNWFSKRYYTQVPTEDPEVFSSQTFANPLYEAEPAVLKGPSGRVGLSQVYKPDTLTTRSGTEVGPQLHVRYSLSTIHEDVEAIPYTVDENTQGLAFVPLHEEQAGFEEIELDDFSETHRLLPQNTSSTPVGSGVRRSLIPTQEFSATRPTGVVTYGSPDTYSASPVTDPDSTSPSLVIDDTTTTPIIIIDGHTVDLYSSNYTLHPSLLRKRKKRKHA</sequence>
<dbReference type="EMBL" id="MF435918">
    <property type="protein sequence ID" value="ATX74955.1"/>
    <property type="molecule type" value="Genomic_DNA"/>
</dbReference>
<dbReference type="GO" id="GO:0005198">
    <property type="term" value="F:structural molecule activity"/>
    <property type="evidence" value="ECO:0007669"/>
    <property type="project" value="UniProtKB-UniRule"/>
</dbReference>
<evidence type="ECO:0000256" key="7">
    <source>
        <dbReference type="ARBA" id="ARBA00022844"/>
    </source>
</evidence>
<dbReference type="EMBL" id="KY746722">
    <property type="protein sequence ID" value="ARO77072.1"/>
    <property type="molecule type" value="Genomic_DNA"/>
</dbReference>
<keyword evidence="11 15" id="KW-1176">Cytoplasmic inwards viral transport</keyword>
<dbReference type="HAMAP" id="MF_04003">
    <property type="entry name" value="PPV_L2"/>
    <property type="match status" value="1"/>
</dbReference>
<evidence type="ECO:0000256" key="16">
    <source>
        <dbReference type="SAM" id="MobiDB-lite"/>
    </source>
</evidence>
<organismHost>
    <name type="scientific">Bos taurus</name>
    <name type="common">Bovine</name>
    <dbReference type="NCBI Taxonomy" id="9913"/>
</organismHost>
<keyword evidence="13 15" id="KW-1015">Disulfide bond</keyword>
<comment type="subcellular location">
    <subcellularLocation>
        <location evidence="15">Virion</location>
    </subcellularLocation>
    <subcellularLocation>
        <location evidence="15">Host nucleus</location>
    </subcellularLocation>
</comment>
<feature type="compositionally biased region" description="Low complexity" evidence="16">
    <location>
        <begin position="414"/>
        <end position="429"/>
    </location>
</feature>
<evidence type="ECO:0000256" key="13">
    <source>
        <dbReference type="ARBA" id="ARBA00023157"/>
    </source>
</evidence>
<keyword evidence="14 15" id="KW-1160">Virus entry into host cell</keyword>
<reference evidence="18" key="2">
    <citation type="submission" date="2017-05" db="EMBL/GenBank/DDBJ databases">
        <title>The primary structure and genetic organization of the bovine papillomavirus type 1 genome.</title>
        <authorList>
            <person name="Zhang H."/>
            <person name="Zhou B.-J."/>
            <person name="Wang K.-G."/>
            <person name="Wen M."/>
            <person name="Cheng Z.-T."/>
            <person name="Hu X.-Y."/>
        </authorList>
    </citation>
    <scope>NUCLEOTIDE SEQUENCE</scope>
    <source>
        <strain evidence="18">GZLZ</strain>
    </source>
</reference>
<keyword evidence="8 15" id="KW-0426">Late protein</keyword>
<dbReference type="Pfam" id="PF00513">
    <property type="entry name" value="Late_protein_L2"/>
    <property type="match status" value="1"/>
</dbReference>
<reference evidence="19" key="3">
    <citation type="submission" date="2017-07" db="EMBL/GenBank/DDBJ databases">
        <title>Complete genome and phylogenetic analysis of bovine papillomavirus type 1.</title>
        <authorList>
            <person name="Peng H."/>
            <person name="Li J."/>
            <person name="Wu C.L."/>
        </authorList>
    </citation>
    <scope>NUCLEOTIDE SEQUENCE</scope>
    <source>
        <strain evidence="19">BPV-GX-LA150909</strain>
    </source>
</reference>
<evidence type="ECO:0000256" key="4">
    <source>
        <dbReference type="ARBA" id="ARBA00022562"/>
    </source>
</evidence>